<feature type="compositionally biased region" description="Basic and acidic residues" evidence="2">
    <location>
        <begin position="230"/>
        <end position="241"/>
    </location>
</feature>
<name>A0AAN9PFP6_CLITE</name>
<evidence type="ECO:0000313" key="4">
    <source>
        <dbReference type="Proteomes" id="UP001359559"/>
    </source>
</evidence>
<keyword evidence="4" id="KW-1185">Reference proteome</keyword>
<dbReference type="PANTHER" id="PTHR12161">
    <property type="entry name" value="IST1 FAMILY MEMBER"/>
    <property type="match status" value="1"/>
</dbReference>
<protein>
    <recommendedName>
        <fullName evidence="5">IST1-like protein</fullName>
    </recommendedName>
</protein>
<comment type="caution">
    <text evidence="3">The sequence shown here is derived from an EMBL/GenBank/DDBJ whole genome shotgun (WGS) entry which is preliminary data.</text>
</comment>
<feature type="compositionally biased region" description="Basic and acidic residues" evidence="2">
    <location>
        <begin position="194"/>
        <end position="217"/>
    </location>
</feature>
<dbReference type="PANTHER" id="PTHR12161:SF87">
    <property type="entry name" value="VACUOLAR PROTEIN SORTING-ASSOCIATED PROTEIN IST1-RELATED"/>
    <property type="match status" value="1"/>
</dbReference>
<dbReference type="InterPro" id="IPR042277">
    <property type="entry name" value="IST1-like"/>
</dbReference>
<dbReference type="GO" id="GO:0015031">
    <property type="term" value="P:protein transport"/>
    <property type="evidence" value="ECO:0007669"/>
    <property type="project" value="InterPro"/>
</dbReference>
<evidence type="ECO:0000256" key="2">
    <source>
        <dbReference type="SAM" id="MobiDB-lite"/>
    </source>
</evidence>
<accession>A0AAN9PFP6</accession>
<dbReference type="Pfam" id="PF03398">
    <property type="entry name" value="Ist1"/>
    <property type="match status" value="1"/>
</dbReference>
<sequence>MGLLGKSFTSKIKTMTTLAVSRMVILKNQHKARASYAWSDVAQLLNLGYHDRALHRVEHWITEQDMLQGFAMIESYCNFLREGAEVLEKKKECPIELKEAASTLIFASSRCGEFPELHKIREILTSKFGKEFADASVELHKNNRVNSKMIQKLSSRHPVMEIKMKALKQIAKEIGVTLRLQQDPILKNVDKVHVDQRQDEPETRKWTSVDDLKHKENTQNGLANTIQNEHLSERNEERNMYKDTTAAAAAEARESTSSETEVSEPSNHRAAISKVQVNPMVSSSSKQEYEVTSKDNHNIKHRELERGEITKQSSMEDSHLCPNPRDNMTTSRNAELVSKEHVEEGTNREGNMVGELSSTKSFLMDNNDHNSDQFDVAKENEHLSEEKFYPSSHAIRWNLQMSQTDPTLNPVERRRVTERKGRTHFPNQILTHHEHVDWKMMSVRTRGAQT</sequence>
<dbReference type="Gene3D" id="1.20.1260.60">
    <property type="entry name" value="Vacuolar protein sorting-associated protein Ist1"/>
    <property type="match status" value="1"/>
</dbReference>
<feature type="compositionally biased region" description="Polar residues" evidence="2">
    <location>
        <begin position="218"/>
        <end position="229"/>
    </location>
</feature>
<gene>
    <name evidence="3" type="ORF">RJT34_18716</name>
</gene>
<feature type="compositionally biased region" description="Polar residues" evidence="2">
    <location>
        <begin position="275"/>
        <end position="286"/>
    </location>
</feature>
<evidence type="ECO:0000256" key="1">
    <source>
        <dbReference type="ARBA" id="ARBA00005536"/>
    </source>
</evidence>
<dbReference type="InterPro" id="IPR005061">
    <property type="entry name" value="Ist1"/>
</dbReference>
<evidence type="ECO:0000313" key="3">
    <source>
        <dbReference type="EMBL" id="KAK7295804.1"/>
    </source>
</evidence>
<feature type="region of interest" description="Disordered" evidence="2">
    <location>
        <begin position="194"/>
        <end position="296"/>
    </location>
</feature>
<feature type="region of interest" description="Disordered" evidence="2">
    <location>
        <begin position="311"/>
        <end position="330"/>
    </location>
</feature>
<comment type="similarity">
    <text evidence="1">Belongs to the IST1 family.</text>
</comment>
<reference evidence="3 4" key="1">
    <citation type="submission" date="2024-01" db="EMBL/GenBank/DDBJ databases">
        <title>The genomes of 5 underutilized Papilionoideae crops provide insights into root nodulation and disease resistance.</title>
        <authorList>
            <person name="Yuan L."/>
        </authorList>
    </citation>
    <scope>NUCLEOTIDE SEQUENCE [LARGE SCALE GENOMIC DNA]</scope>
    <source>
        <strain evidence="3">LY-2023</strain>
        <tissue evidence="3">Leaf</tissue>
    </source>
</reference>
<dbReference type="EMBL" id="JAYKXN010000004">
    <property type="protein sequence ID" value="KAK7295804.1"/>
    <property type="molecule type" value="Genomic_DNA"/>
</dbReference>
<evidence type="ECO:0008006" key="5">
    <source>
        <dbReference type="Google" id="ProtNLM"/>
    </source>
</evidence>
<dbReference type="FunFam" id="1.20.1260.60:FF:000002">
    <property type="entry name" value="Vacuolar protein sorting-associated protein IST1"/>
    <property type="match status" value="1"/>
</dbReference>
<dbReference type="AlphaFoldDB" id="A0AAN9PFP6"/>
<feature type="compositionally biased region" description="Basic and acidic residues" evidence="2">
    <location>
        <begin position="287"/>
        <end position="296"/>
    </location>
</feature>
<proteinExistence type="inferred from homology"/>
<dbReference type="Proteomes" id="UP001359559">
    <property type="component" value="Unassembled WGS sequence"/>
</dbReference>
<organism evidence="3 4">
    <name type="scientific">Clitoria ternatea</name>
    <name type="common">Butterfly pea</name>
    <dbReference type="NCBI Taxonomy" id="43366"/>
    <lineage>
        <taxon>Eukaryota</taxon>
        <taxon>Viridiplantae</taxon>
        <taxon>Streptophyta</taxon>
        <taxon>Embryophyta</taxon>
        <taxon>Tracheophyta</taxon>
        <taxon>Spermatophyta</taxon>
        <taxon>Magnoliopsida</taxon>
        <taxon>eudicotyledons</taxon>
        <taxon>Gunneridae</taxon>
        <taxon>Pentapetalae</taxon>
        <taxon>rosids</taxon>
        <taxon>fabids</taxon>
        <taxon>Fabales</taxon>
        <taxon>Fabaceae</taxon>
        <taxon>Papilionoideae</taxon>
        <taxon>50 kb inversion clade</taxon>
        <taxon>NPAAA clade</taxon>
        <taxon>indigoferoid/millettioid clade</taxon>
        <taxon>Phaseoleae</taxon>
        <taxon>Clitoria</taxon>
    </lineage>
</organism>